<organism evidence="2 3">
    <name type="scientific">Tanacetum coccineum</name>
    <dbReference type="NCBI Taxonomy" id="301880"/>
    <lineage>
        <taxon>Eukaryota</taxon>
        <taxon>Viridiplantae</taxon>
        <taxon>Streptophyta</taxon>
        <taxon>Embryophyta</taxon>
        <taxon>Tracheophyta</taxon>
        <taxon>Spermatophyta</taxon>
        <taxon>Magnoliopsida</taxon>
        <taxon>eudicotyledons</taxon>
        <taxon>Gunneridae</taxon>
        <taxon>Pentapetalae</taxon>
        <taxon>asterids</taxon>
        <taxon>campanulids</taxon>
        <taxon>Asterales</taxon>
        <taxon>Asteraceae</taxon>
        <taxon>Asteroideae</taxon>
        <taxon>Anthemideae</taxon>
        <taxon>Anthemidinae</taxon>
        <taxon>Tanacetum</taxon>
    </lineage>
</organism>
<name>A0ABQ5BPB0_9ASTR</name>
<dbReference type="Proteomes" id="UP001151760">
    <property type="component" value="Unassembled WGS sequence"/>
</dbReference>
<feature type="compositionally biased region" description="Basic and acidic residues" evidence="1">
    <location>
        <begin position="8"/>
        <end position="17"/>
    </location>
</feature>
<proteinExistence type="predicted"/>
<feature type="region of interest" description="Disordered" evidence="1">
    <location>
        <begin position="1"/>
        <end position="34"/>
    </location>
</feature>
<feature type="region of interest" description="Disordered" evidence="1">
    <location>
        <begin position="414"/>
        <end position="520"/>
    </location>
</feature>
<reference evidence="2" key="1">
    <citation type="journal article" date="2022" name="Int. J. Mol. Sci.">
        <title>Draft Genome of Tanacetum Coccineum: Genomic Comparison of Closely Related Tanacetum-Family Plants.</title>
        <authorList>
            <person name="Yamashiro T."/>
            <person name="Shiraishi A."/>
            <person name="Nakayama K."/>
            <person name="Satake H."/>
        </authorList>
    </citation>
    <scope>NUCLEOTIDE SEQUENCE</scope>
</reference>
<sequence>MGCGVRLRVTERGKAEEGGATESSKTTKLTKPKAAKVIKPAGDSYPMKRKLIKETLDDPLPAKRSKAGLVGKRRKAKSPLRFIDEPSDKGVPVEEPAHDDEEANIQRALELSLKEQGKRTQGLARPVEREQAAHDLLTLQTLMKKSPTKQFIFQRRPPMPTESSAHASMDAELNQIDNEGQAGPNPGIAAESQLQSSHVVHAEPNLEHVDLGTSDASTQQKPEQIDEDSTGTLSSLQNLEKDLSFTDQFFVEKPQEEEPGKTNAETEVQSMVSVPIHQDTSSVPSMTTSVIDLTKLQSNSSLPTSTATISTITTTTTNPLPPPPQPQQSIADPILVKRIGKLEQHMADLIQNNLALEEMLDKQGSQLYNLENLNIPHKVSQAVDEIVTDAVHWAMQAPLRARFRDLPTKSLELDYSNQRLADQEETSKKRRKRRDVPRTPHGSPSSQPPPPPPPAGASGALGTLGASGSSQFPPPPPLPSTGAFGSAQQQGNKAPSLSKTTASASQSMAWTTSDTRNESAGVFGTYELSPTDYLMQDDSNPEEQILLFDDEDSKNDHQPKADVRKDWWKPLPEEERPATPEPA</sequence>
<dbReference type="InterPro" id="IPR003903">
    <property type="entry name" value="UIM_dom"/>
</dbReference>
<accession>A0ABQ5BPB0</accession>
<feature type="compositionally biased region" description="Basic and acidic residues" evidence="1">
    <location>
        <begin position="82"/>
        <end position="96"/>
    </location>
</feature>
<keyword evidence="3" id="KW-1185">Reference proteome</keyword>
<dbReference type="Pfam" id="PF02809">
    <property type="entry name" value="UIM"/>
    <property type="match status" value="1"/>
</dbReference>
<evidence type="ECO:0000313" key="2">
    <source>
        <dbReference type="EMBL" id="GJT15643.1"/>
    </source>
</evidence>
<feature type="region of interest" description="Disordered" evidence="1">
    <location>
        <begin position="532"/>
        <end position="583"/>
    </location>
</feature>
<feature type="compositionally biased region" description="Polar residues" evidence="1">
    <location>
        <begin position="486"/>
        <end position="514"/>
    </location>
</feature>
<comment type="caution">
    <text evidence="2">The sequence shown here is derived from an EMBL/GenBank/DDBJ whole genome shotgun (WGS) entry which is preliminary data.</text>
</comment>
<feature type="compositionally biased region" description="Basic residues" evidence="1">
    <location>
        <begin position="63"/>
        <end position="78"/>
    </location>
</feature>
<feature type="compositionally biased region" description="Pro residues" evidence="1">
    <location>
        <begin position="446"/>
        <end position="455"/>
    </location>
</feature>
<evidence type="ECO:0000256" key="1">
    <source>
        <dbReference type="SAM" id="MobiDB-lite"/>
    </source>
</evidence>
<evidence type="ECO:0000313" key="3">
    <source>
        <dbReference type="Proteomes" id="UP001151760"/>
    </source>
</evidence>
<dbReference type="PROSITE" id="PS50330">
    <property type="entry name" value="UIM"/>
    <property type="match status" value="1"/>
</dbReference>
<reference evidence="2" key="2">
    <citation type="submission" date="2022-01" db="EMBL/GenBank/DDBJ databases">
        <authorList>
            <person name="Yamashiro T."/>
            <person name="Shiraishi A."/>
            <person name="Satake H."/>
            <person name="Nakayama K."/>
        </authorList>
    </citation>
    <scope>NUCLEOTIDE SEQUENCE</scope>
</reference>
<protein>
    <submittedName>
        <fullName evidence="2">Retrovirus-related pol polyprotein from transposon TNT 1-94</fullName>
    </submittedName>
</protein>
<feature type="region of interest" description="Disordered" evidence="1">
    <location>
        <begin position="148"/>
        <end position="197"/>
    </location>
</feature>
<dbReference type="EMBL" id="BQNB010013413">
    <property type="protein sequence ID" value="GJT15643.1"/>
    <property type="molecule type" value="Genomic_DNA"/>
</dbReference>
<gene>
    <name evidence="2" type="ORF">Tco_0874349</name>
</gene>
<dbReference type="SMART" id="SM00726">
    <property type="entry name" value="UIM"/>
    <property type="match status" value="1"/>
</dbReference>
<feature type="compositionally biased region" description="Basic and acidic residues" evidence="1">
    <location>
        <begin position="554"/>
        <end position="583"/>
    </location>
</feature>
<feature type="region of interest" description="Disordered" evidence="1">
    <location>
        <begin position="56"/>
        <end position="101"/>
    </location>
</feature>
<feature type="compositionally biased region" description="Low complexity" evidence="1">
    <location>
        <begin position="456"/>
        <end position="471"/>
    </location>
</feature>